<feature type="compositionally biased region" description="Basic residues" evidence="1">
    <location>
        <begin position="655"/>
        <end position="665"/>
    </location>
</feature>
<evidence type="ECO:0000256" key="1">
    <source>
        <dbReference type="SAM" id="MobiDB-lite"/>
    </source>
</evidence>
<organism evidence="2 3">
    <name type="scientific">Coprinellus micaceus</name>
    <name type="common">Glistening ink-cap mushroom</name>
    <name type="synonym">Coprinus micaceus</name>
    <dbReference type="NCBI Taxonomy" id="71717"/>
    <lineage>
        <taxon>Eukaryota</taxon>
        <taxon>Fungi</taxon>
        <taxon>Dikarya</taxon>
        <taxon>Basidiomycota</taxon>
        <taxon>Agaricomycotina</taxon>
        <taxon>Agaricomycetes</taxon>
        <taxon>Agaricomycetidae</taxon>
        <taxon>Agaricales</taxon>
        <taxon>Agaricineae</taxon>
        <taxon>Psathyrellaceae</taxon>
        <taxon>Coprinellus</taxon>
    </lineage>
</organism>
<feature type="compositionally biased region" description="Basic and acidic residues" evidence="1">
    <location>
        <begin position="1261"/>
        <end position="1272"/>
    </location>
</feature>
<proteinExistence type="predicted"/>
<feature type="region of interest" description="Disordered" evidence="1">
    <location>
        <begin position="1218"/>
        <end position="1338"/>
    </location>
</feature>
<reference evidence="2 3" key="1">
    <citation type="journal article" date="2019" name="Nat. Ecol. Evol.">
        <title>Megaphylogeny resolves global patterns of mushroom evolution.</title>
        <authorList>
            <person name="Varga T."/>
            <person name="Krizsan K."/>
            <person name="Foldi C."/>
            <person name="Dima B."/>
            <person name="Sanchez-Garcia M."/>
            <person name="Sanchez-Ramirez S."/>
            <person name="Szollosi G.J."/>
            <person name="Szarkandi J.G."/>
            <person name="Papp V."/>
            <person name="Albert L."/>
            <person name="Andreopoulos W."/>
            <person name="Angelini C."/>
            <person name="Antonin V."/>
            <person name="Barry K.W."/>
            <person name="Bougher N.L."/>
            <person name="Buchanan P."/>
            <person name="Buyck B."/>
            <person name="Bense V."/>
            <person name="Catcheside P."/>
            <person name="Chovatia M."/>
            <person name="Cooper J."/>
            <person name="Damon W."/>
            <person name="Desjardin D."/>
            <person name="Finy P."/>
            <person name="Geml J."/>
            <person name="Haridas S."/>
            <person name="Hughes K."/>
            <person name="Justo A."/>
            <person name="Karasinski D."/>
            <person name="Kautmanova I."/>
            <person name="Kiss B."/>
            <person name="Kocsube S."/>
            <person name="Kotiranta H."/>
            <person name="LaButti K.M."/>
            <person name="Lechner B.E."/>
            <person name="Liimatainen K."/>
            <person name="Lipzen A."/>
            <person name="Lukacs Z."/>
            <person name="Mihaltcheva S."/>
            <person name="Morgado L.N."/>
            <person name="Niskanen T."/>
            <person name="Noordeloos M.E."/>
            <person name="Ohm R.A."/>
            <person name="Ortiz-Santana B."/>
            <person name="Ovrebo C."/>
            <person name="Racz N."/>
            <person name="Riley R."/>
            <person name="Savchenko A."/>
            <person name="Shiryaev A."/>
            <person name="Soop K."/>
            <person name="Spirin V."/>
            <person name="Szebenyi C."/>
            <person name="Tomsovsky M."/>
            <person name="Tulloss R.E."/>
            <person name="Uehling J."/>
            <person name="Grigoriev I.V."/>
            <person name="Vagvolgyi C."/>
            <person name="Papp T."/>
            <person name="Martin F.M."/>
            <person name="Miettinen O."/>
            <person name="Hibbett D.S."/>
            <person name="Nagy L.G."/>
        </authorList>
    </citation>
    <scope>NUCLEOTIDE SEQUENCE [LARGE SCALE GENOMIC DNA]</scope>
    <source>
        <strain evidence="2 3">FP101781</strain>
    </source>
</reference>
<feature type="compositionally biased region" description="Low complexity" evidence="1">
    <location>
        <begin position="632"/>
        <end position="652"/>
    </location>
</feature>
<feature type="compositionally biased region" description="Acidic residues" evidence="1">
    <location>
        <begin position="1292"/>
        <end position="1321"/>
    </location>
</feature>
<feature type="region of interest" description="Disordered" evidence="1">
    <location>
        <begin position="1149"/>
        <end position="1203"/>
    </location>
</feature>
<name>A0A4Y7T6X0_COPMI</name>
<sequence>MSGPSSSLPPRPGLALSSRDHTSPPPKYSSDRSSSPPAYSPPPKVEQHNALKLLQYLLREPTDEDLVEETKKWAAFTRQPACHPTPAAYAVVIQIYLSQGTGMEKIQQMCELIEIDPLATVKSCNTVCDDSGRITSFEWLGPQKRSGHYIYEDLEDLSLETFSKEMFFTDPSECNAVEEDGWTSEEEFDIDWRSSEKDDTPLSPRLERCRRQDQGMGQRDLVHRGWPALLPTTIWRGSYLSAYPIAKLTAMSLDNDEPRLDLPTSLRDEVLVLTRQTYKQFFRYMDLYNRFLGPKLQEVANNSSMSLVEKAEQMSWLSTSLNCPGTGKTGSDLPNGTRLPRHFWAAYLVLLRHLGHPSPRIHSVLSAPNIAADTPFTFEEEHCSFIQGFSLGMAKRRGCQEGLKPDSVKLNPVESCPDLVRREPQHRRLTLVNALSPPEHPSRYVWHDTAIEVQKGLCHNGGEWEDWSAQIQADIASHEVLLAQFQAEKAVLHSSKQDSTTRKINTKVAYIATLQKALAHFQGIHGASPEGVAPVAALTGPPTGGGTASTTAPNIDRGPGRDKASKEHESPPVMPPTTQALKDHEGPPALPSNKGHPDGTGLTPSSLFLWPRSLLPPLPGENPAPKTSKSNPAASTVPPSTTPSIPSSTPASKCLKPRPVPKKAKAKTEVTDFASSHATGSGSESHPMTKDGTASSIPFVGSHFPLPPAEEEDVKPIIPGVTTADPTASRTADIGSHVLPLPTGEDVKPVPAVDANIDTGGEMKVLTSSEKAAMERVGREVEEMFRGVGEPIVEGSKKRKRVTEGSSSNKRKNWNGEGSVKANGKAKGIGVGSNVERKEPGKFRKRKAEIGVESGMAKSIKRSKTSGGTDKERSTGNGDMAKGGRQAGGADGQADNDEVEIITVEMAQNPSLAEGGDRAGEASGQAGDDEVEIVAVDKAQNSGKSKKKQEPKLHWVLETLFIVKEMGEVVKSLVQVKVLIEESLEERRLLDNLGDIAIHNIETLAVNPSSTVLSHTRKYCHYCVEIGATSRILIISVFILKNMRTRCHLHSITDWVSSNNDEGPTKGRNKIFGNEATREKFKDFKTSLKKSPSIANPNTIPTTIGEMTEKELLTFFRKSNGRHYLHSPQSIQDFWRAADAQRKSWAKLKLPPPPKKKKVIPYVDPDNLEGPGVEFDSPSPPASPPARTLCSLDEDEEEGPSNVTGNVKIEVEAEVQLGETSKPGAAVATTSAKEVPSTHFEQRSANPRGDPESTVPNAVVKTERIEEDRLPAPKDSNVPKECFVIGLTLDSETSEGGEEEEEGGEEDGDGDEESEAEEDIGAEGIDGLSDLSDVPDDE</sequence>
<dbReference type="EMBL" id="QPFP01000026">
    <property type="protein sequence ID" value="TEB29731.1"/>
    <property type="molecule type" value="Genomic_DNA"/>
</dbReference>
<feature type="region of interest" description="Disordered" evidence="1">
    <location>
        <begin position="909"/>
        <end position="928"/>
    </location>
</feature>
<comment type="caution">
    <text evidence="2">The sequence shown here is derived from an EMBL/GenBank/DDBJ whole genome shotgun (WGS) entry which is preliminary data.</text>
</comment>
<evidence type="ECO:0000313" key="2">
    <source>
        <dbReference type="EMBL" id="TEB29731.1"/>
    </source>
</evidence>
<feature type="region of interest" description="Disordered" evidence="1">
    <location>
        <begin position="533"/>
        <end position="701"/>
    </location>
</feature>
<feature type="region of interest" description="Disordered" evidence="1">
    <location>
        <begin position="795"/>
        <end position="894"/>
    </location>
</feature>
<dbReference type="Proteomes" id="UP000298030">
    <property type="component" value="Unassembled WGS sequence"/>
</dbReference>
<gene>
    <name evidence="2" type="ORF">FA13DRAFT_1862441</name>
</gene>
<feature type="region of interest" description="Disordered" evidence="1">
    <location>
        <begin position="1"/>
        <end position="45"/>
    </location>
</feature>
<feature type="compositionally biased region" description="Basic and acidic residues" evidence="1">
    <location>
        <begin position="558"/>
        <end position="570"/>
    </location>
</feature>
<accession>A0A4Y7T6X0</accession>
<keyword evidence="3" id="KW-1185">Reference proteome</keyword>
<feature type="compositionally biased region" description="Polar residues" evidence="1">
    <location>
        <begin position="673"/>
        <end position="696"/>
    </location>
</feature>
<protein>
    <submittedName>
        <fullName evidence="2">Uncharacterized protein</fullName>
    </submittedName>
</protein>
<evidence type="ECO:0000313" key="3">
    <source>
        <dbReference type="Proteomes" id="UP000298030"/>
    </source>
</evidence>